<protein>
    <submittedName>
        <fullName evidence="1">Uncharacterized protein</fullName>
    </submittedName>
</protein>
<sequence length="152" mass="16740">MTAVVPRSLGKQQHAFLEFVFSMSSAAARQRHRRLKRRAPKLGARLVSSLFCLFRREAGPPSQDRFPDNGGPWVHWFLGDVVVFVAFLAPGCASPDPRCTDGGRSATRGPNPERRFVPGVGLPHNADRCKVCVRAAIEGPCEEPPTFRGCTR</sequence>
<evidence type="ECO:0000313" key="2">
    <source>
        <dbReference type="Proteomes" id="UP000805193"/>
    </source>
</evidence>
<reference evidence="1 2" key="1">
    <citation type="journal article" date="2020" name="Cell">
        <title>Large-Scale Comparative Analyses of Tick Genomes Elucidate Their Genetic Diversity and Vector Capacities.</title>
        <authorList>
            <consortium name="Tick Genome and Microbiome Consortium (TIGMIC)"/>
            <person name="Jia N."/>
            <person name="Wang J."/>
            <person name="Shi W."/>
            <person name="Du L."/>
            <person name="Sun Y."/>
            <person name="Zhan W."/>
            <person name="Jiang J.F."/>
            <person name="Wang Q."/>
            <person name="Zhang B."/>
            <person name="Ji P."/>
            <person name="Bell-Sakyi L."/>
            <person name="Cui X.M."/>
            <person name="Yuan T.T."/>
            <person name="Jiang B.G."/>
            <person name="Yang W.F."/>
            <person name="Lam T.T."/>
            <person name="Chang Q.C."/>
            <person name="Ding S.J."/>
            <person name="Wang X.J."/>
            <person name="Zhu J.G."/>
            <person name="Ruan X.D."/>
            <person name="Zhao L."/>
            <person name="Wei J.T."/>
            <person name="Ye R.Z."/>
            <person name="Que T.C."/>
            <person name="Du C.H."/>
            <person name="Zhou Y.H."/>
            <person name="Cheng J.X."/>
            <person name="Dai P.F."/>
            <person name="Guo W.B."/>
            <person name="Han X.H."/>
            <person name="Huang E.J."/>
            <person name="Li L.F."/>
            <person name="Wei W."/>
            <person name="Gao Y.C."/>
            <person name="Liu J.Z."/>
            <person name="Shao H.Z."/>
            <person name="Wang X."/>
            <person name="Wang C.C."/>
            <person name="Yang T.C."/>
            <person name="Huo Q.B."/>
            <person name="Li W."/>
            <person name="Chen H.Y."/>
            <person name="Chen S.E."/>
            <person name="Zhou L.G."/>
            <person name="Ni X.B."/>
            <person name="Tian J.H."/>
            <person name="Sheng Y."/>
            <person name="Liu T."/>
            <person name="Pan Y.S."/>
            <person name="Xia L.Y."/>
            <person name="Li J."/>
            <person name="Zhao F."/>
            <person name="Cao W.C."/>
        </authorList>
    </citation>
    <scope>NUCLEOTIDE SEQUENCE [LARGE SCALE GENOMIC DNA]</scope>
    <source>
        <strain evidence="1">Iper-2018</strain>
    </source>
</reference>
<proteinExistence type="predicted"/>
<gene>
    <name evidence="1" type="ORF">HPB47_027523</name>
</gene>
<dbReference type="EMBL" id="JABSTQ010009863">
    <property type="protein sequence ID" value="KAG0425292.1"/>
    <property type="molecule type" value="Genomic_DNA"/>
</dbReference>
<keyword evidence="2" id="KW-1185">Reference proteome</keyword>
<evidence type="ECO:0000313" key="1">
    <source>
        <dbReference type="EMBL" id="KAG0425292.1"/>
    </source>
</evidence>
<organism evidence="1 2">
    <name type="scientific">Ixodes persulcatus</name>
    <name type="common">Taiga tick</name>
    <dbReference type="NCBI Taxonomy" id="34615"/>
    <lineage>
        <taxon>Eukaryota</taxon>
        <taxon>Metazoa</taxon>
        <taxon>Ecdysozoa</taxon>
        <taxon>Arthropoda</taxon>
        <taxon>Chelicerata</taxon>
        <taxon>Arachnida</taxon>
        <taxon>Acari</taxon>
        <taxon>Parasitiformes</taxon>
        <taxon>Ixodida</taxon>
        <taxon>Ixodoidea</taxon>
        <taxon>Ixodidae</taxon>
        <taxon>Ixodinae</taxon>
        <taxon>Ixodes</taxon>
    </lineage>
</organism>
<comment type="caution">
    <text evidence="1">The sequence shown here is derived from an EMBL/GenBank/DDBJ whole genome shotgun (WGS) entry which is preliminary data.</text>
</comment>
<dbReference type="Proteomes" id="UP000805193">
    <property type="component" value="Unassembled WGS sequence"/>
</dbReference>
<name>A0AC60PVX7_IXOPE</name>
<accession>A0AC60PVX7</accession>